<reference key="1">
    <citation type="journal article" date="2007" name="Nature">
        <title>The medaka draft genome and insights into vertebrate genome evolution.</title>
        <authorList>
            <person name="Kasahara M."/>
            <person name="Naruse K."/>
            <person name="Sasaki S."/>
            <person name="Nakatani Y."/>
            <person name="Qu W."/>
            <person name="Ahsan B."/>
            <person name="Yamada T."/>
            <person name="Nagayasu Y."/>
            <person name="Doi K."/>
            <person name="Kasai Y."/>
            <person name="Jindo T."/>
            <person name="Kobayashi D."/>
            <person name="Shimada A."/>
            <person name="Toyoda A."/>
            <person name="Kuroki Y."/>
            <person name="Fujiyama A."/>
            <person name="Sasaki T."/>
            <person name="Shimizu A."/>
            <person name="Asakawa S."/>
            <person name="Shimizu N."/>
            <person name="Hashimoto S."/>
            <person name="Yang J."/>
            <person name="Lee Y."/>
            <person name="Matsushima K."/>
            <person name="Sugano S."/>
            <person name="Sakaizumi M."/>
            <person name="Narita T."/>
            <person name="Ohishi K."/>
            <person name="Haga S."/>
            <person name="Ohta F."/>
            <person name="Nomoto H."/>
            <person name="Nogata K."/>
            <person name="Morishita T."/>
            <person name="Endo T."/>
            <person name="Shin-I T."/>
            <person name="Takeda H."/>
            <person name="Morishita S."/>
            <person name="Kohara Y."/>
        </authorList>
    </citation>
    <scope>NUCLEOTIDE SEQUENCE [LARGE SCALE GENOMIC DNA]</scope>
    <source>
        <strain>Hd-rR</strain>
    </source>
</reference>
<dbReference type="Proteomes" id="UP000265180">
    <property type="component" value="Chromosome 12"/>
</dbReference>
<reference evidence="7" key="3">
    <citation type="submission" date="2025-08" db="UniProtKB">
        <authorList>
            <consortium name="Ensembl"/>
        </authorList>
    </citation>
    <scope>IDENTIFICATION</scope>
    <source>
        <strain evidence="7">HNI</strain>
    </source>
</reference>
<feature type="region of interest" description="Disordered" evidence="5">
    <location>
        <begin position="813"/>
        <end position="832"/>
    </location>
</feature>
<feature type="compositionally biased region" description="Low complexity" evidence="5">
    <location>
        <begin position="641"/>
        <end position="656"/>
    </location>
</feature>
<feature type="region of interest" description="Disordered" evidence="5">
    <location>
        <begin position="886"/>
        <end position="940"/>
    </location>
</feature>
<keyword evidence="1" id="KW-0677">Repeat</keyword>
<dbReference type="Ensembl" id="ENSORLT00020012725.1">
    <property type="protein sequence ID" value="ENSORLP00020022170.1"/>
    <property type="gene ID" value="ENSORLG00020002331.1"/>
</dbReference>
<dbReference type="PROSITE" id="PS50297">
    <property type="entry name" value="ANK_REP_REGION"/>
    <property type="match status" value="1"/>
</dbReference>
<evidence type="ECO:0000256" key="1">
    <source>
        <dbReference type="ARBA" id="ARBA00022737"/>
    </source>
</evidence>
<feature type="compositionally biased region" description="Low complexity" evidence="5">
    <location>
        <begin position="886"/>
        <end position="905"/>
    </location>
</feature>
<evidence type="ECO:0000256" key="3">
    <source>
        <dbReference type="ARBA" id="ARBA00038122"/>
    </source>
</evidence>
<evidence type="ECO:0000256" key="4">
    <source>
        <dbReference type="PROSITE-ProRule" id="PRU00023"/>
    </source>
</evidence>
<dbReference type="Gene3D" id="1.25.40.20">
    <property type="entry name" value="Ankyrin repeat-containing domain"/>
    <property type="match status" value="1"/>
</dbReference>
<reference evidence="7 8" key="2">
    <citation type="submission" date="2017-04" db="EMBL/GenBank/DDBJ databases">
        <title>CpG methylation of centromeres and impact of large insertions on vertebrate speciation.</title>
        <authorList>
            <person name="Ichikawa K."/>
            <person name="Yoshimura J."/>
            <person name="Morishita S."/>
        </authorList>
    </citation>
    <scope>NUCLEOTIDE SEQUENCE</scope>
    <source>
        <strain evidence="7 8">HNI</strain>
    </source>
</reference>
<feature type="compositionally biased region" description="Low complexity" evidence="5">
    <location>
        <begin position="456"/>
        <end position="465"/>
    </location>
</feature>
<dbReference type="SMART" id="SM00248">
    <property type="entry name" value="ANK"/>
    <property type="match status" value="2"/>
</dbReference>
<organism evidence="7 8">
    <name type="scientific">Oryzias latipes</name>
    <name type="common">Japanese rice fish</name>
    <name type="synonym">Japanese killifish</name>
    <dbReference type="NCBI Taxonomy" id="8090"/>
    <lineage>
        <taxon>Eukaryota</taxon>
        <taxon>Metazoa</taxon>
        <taxon>Chordata</taxon>
        <taxon>Craniata</taxon>
        <taxon>Vertebrata</taxon>
        <taxon>Euteleostomi</taxon>
        <taxon>Actinopterygii</taxon>
        <taxon>Neopterygii</taxon>
        <taxon>Teleostei</taxon>
        <taxon>Neoteleostei</taxon>
        <taxon>Acanthomorphata</taxon>
        <taxon>Ovalentaria</taxon>
        <taxon>Atherinomorphae</taxon>
        <taxon>Beloniformes</taxon>
        <taxon>Adrianichthyidae</taxon>
        <taxon>Oryziinae</taxon>
        <taxon>Oryzias</taxon>
    </lineage>
</organism>
<feature type="compositionally biased region" description="Low complexity" evidence="5">
    <location>
        <begin position="358"/>
        <end position="372"/>
    </location>
</feature>
<dbReference type="PANTHER" id="PTHR14491">
    <property type="entry name" value="SOSONDOWAH, ISOFORM G"/>
    <property type="match status" value="1"/>
</dbReference>
<comment type="similarity">
    <text evidence="3">Belongs to the SOWAH family.</text>
</comment>
<feature type="compositionally biased region" description="Low complexity" evidence="5">
    <location>
        <begin position="687"/>
        <end position="721"/>
    </location>
</feature>
<dbReference type="PROSITE" id="PS50088">
    <property type="entry name" value="ANK_REPEAT"/>
    <property type="match status" value="1"/>
</dbReference>
<feature type="region of interest" description="Disordered" evidence="5">
    <location>
        <begin position="69"/>
        <end position="768"/>
    </location>
</feature>
<feature type="compositionally biased region" description="Low complexity" evidence="5">
    <location>
        <begin position="182"/>
        <end position="196"/>
    </location>
</feature>
<protein>
    <recommendedName>
        <fullName evidence="6">SOWAHA-C winged helix-turn-helix domain-containing protein</fullName>
    </recommendedName>
</protein>
<feature type="domain" description="SOWAHA-C winged helix-turn-helix" evidence="6">
    <location>
        <begin position="5"/>
        <end position="72"/>
    </location>
</feature>
<dbReference type="SUPFAM" id="SSF48403">
    <property type="entry name" value="Ankyrin repeat"/>
    <property type="match status" value="1"/>
</dbReference>
<dbReference type="PANTHER" id="PTHR14491:SF3">
    <property type="entry name" value="ANKYRIN REPEAT DOMAIN-CONTAINING PROTEIN SOWAHB"/>
    <property type="match status" value="1"/>
</dbReference>
<feature type="compositionally biased region" description="Low complexity" evidence="5">
    <location>
        <begin position="326"/>
        <end position="339"/>
    </location>
</feature>
<evidence type="ECO:0000259" key="6">
    <source>
        <dbReference type="Pfam" id="PF25877"/>
    </source>
</evidence>
<evidence type="ECO:0000313" key="8">
    <source>
        <dbReference type="Proteomes" id="UP000265180"/>
    </source>
</evidence>
<sequence length="1146" mass="120705">MATHFTQDAVLHFLQSRGGSVKNAELLQHFRDFLGEHRNQNRDVFKKFVNSVATVRQIDGASYVTLRSKFRGGQAGPPAPLQRPDGGRTPAAAPESHRPRAGQEQREAAPRGPHAGALPSAGILPPHSGPQVSITPPLLGGPRLAQGDPERGGSAVPERRAPASTVRGVSASPDRRASESLVRGAPAGPVRGGPPASERGTPTTPVRGVSASPDRRASESLVRGAPAGPVRGGPPASERGTPTSPVRGVSASPDRRASESLLRGAPEGLVRGGPPASERGAPTSPVRGVSASPDRRASAGLVRGAPASPVRGSPEAPDIGALTGQGRRAPAGPERGAPACPVRGVSVVPDRGAPASLVRGAPAGPVRGAPAGPGLGVSAAPDRGASASPVRGALVVPERRGPAGSERGGPSPVQNSGPAQQGPPPGVPAGSTSGGCHKKPNLQTPIQEPNKGSREQLQQQTGPQQERSPPPQTLHPVQVVGRHRKHRKSYKSAVSQDDDDEDDYGEEIQARGGSKRGVGRAASTTPPCIVDTVAPTSVASSGKGPPQIYIQSTERHTPTHLGPPGAWQAGQPAGSQLEVRTVPCESTSTRRSVPLEAERHGAPAQSGDRTRPAGGSPQSRPYQRQGAPAQPTDRIPLHIPAAGGSAQLGSGQRQGAPAQHGERIQLHIPAAGGSPQSGPDQRRRLSPSHSSNASLSSDAQVSSSDHSLQNSPRRSQCSSSSEDLQAGTDGPGTAPEVQDGFQHSHRSPLTPGSCTSRSKGPPARHCSAGNLCDEHQSLDNLSDPHGSTDKDGRFPNQHMQWFFSTGDLCDNTEEAYSSEGSSCSPQLRPRPPAVRRVDSVLRSRMCLSLGADLDQLQDMDPTGKEVARLVRLQRISSSLSLHRNLSSSSLTSCSTPPRSSSPAPLVDNEGQKGRRGKASPATSTSTGPTNGQQPSLVPLHPNEHSWMVKAASGSWGDIYSLFREDPSLLHKRDFISGFTVLHWIAKHGDHRVLNTLSLTAAKMGLSLDINAKSTAGQTPLHIAAIYNSKNIIRLLVNSYFADVRLRDTAGKRPWQYLEKPSPEMLEVLGGAQQWMAEQKQLKCQREEASQPQKQRHHVRHQFSFATPKQRPLTYIGMEKVKRSTSLAAFLKRRSQPFELHKTESTA</sequence>
<dbReference type="Pfam" id="PF25877">
    <property type="entry name" value="WHD_SOWAH"/>
    <property type="match status" value="1"/>
</dbReference>
<feature type="compositionally biased region" description="Polar residues" evidence="5">
    <location>
        <begin position="814"/>
        <end position="825"/>
    </location>
</feature>
<reference evidence="7" key="4">
    <citation type="submission" date="2025-09" db="UniProtKB">
        <authorList>
            <consortium name="Ensembl"/>
        </authorList>
    </citation>
    <scope>IDENTIFICATION</scope>
    <source>
        <strain evidence="7">HNI</strain>
    </source>
</reference>
<feature type="compositionally biased region" description="Basic residues" evidence="5">
    <location>
        <begin position="481"/>
        <end position="490"/>
    </location>
</feature>
<proteinExistence type="inferred from homology"/>
<dbReference type="InterPro" id="IPR036770">
    <property type="entry name" value="Ankyrin_rpt-contain_sf"/>
</dbReference>
<evidence type="ECO:0000256" key="2">
    <source>
        <dbReference type="ARBA" id="ARBA00023043"/>
    </source>
</evidence>
<dbReference type="InterPro" id="IPR058889">
    <property type="entry name" value="WHD_SOWAHA-C"/>
</dbReference>
<evidence type="ECO:0000256" key="5">
    <source>
        <dbReference type="SAM" id="MobiDB-lite"/>
    </source>
</evidence>
<feature type="compositionally biased region" description="Basic and acidic residues" evidence="5">
    <location>
        <begin position="95"/>
        <end position="109"/>
    </location>
</feature>
<dbReference type="InterPro" id="IPR002110">
    <property type="entry name" value="Ankyrin_rpt"/>
</dbReference>
<dbReference type="Pfam" id="PF12796">
    <property type="entry name" value="Ank_2"/>
    <property type="match status" value="1"/>
</dbReference>
<dbReference type="AlphaFoldDB" id="A0A3P9LN79"/>
<accession>A0A3P9LN79</accession>
<keyword evidence="2 4" id="KW-0040">ANK repeat</keyword>
<feature type="compositionally biased region" description="Low complexity" evidence="5">
    <location>
        <begin position="918"/>
        <end position="929"/>
    </location>
</feature>
<name>A0A3P9LN79_ORYLA</name>
<feature type="compositionally biased region" description="Low complexity" evidence="5">
    <location>
        <begin position="222"/>
        <end position="236"/>
    </location>
</feature>
<feature type="repeat" description="ANK" evidence="4">
    <location>
        <begin position="1015"/>
        <end position="1037"/>
    </location>
</feature>
<evidence type="ECO:0000313" key="7">
    <source>
        <dbReference type="Ensembl" id="ENSORLP00020022170.1"/>
    </source>
</evidence>
<feature type="compositionally biased region" description="Acidic residues" evidence="5">
    <location>
        <begin position="496"/>
        <end position="506"/>
    </location>
</feature>